<feature type="compositionally biased region" description="Polar residues" evidence="1">
    <location>
        <begin position="19"/>
        <end position="30"/>
    </location>
</feature>
<accession>A0A397B1R6</accession>
<feature type="compositionally biased region" description="Low complexity" evidence="1">
    <location>
        <begin position="2371"/>
        <end position="2384"/>
    </location>
</feature>
<sequence>MSKKRGKTTDGGLKANKKGMQSSSQIQITDYSAKPSSKSATPSTATTSSKAATASFQLGQVVDIQQESRGKWKRGKVVHIRTAVATTSSRKKQQIVLYDVSYEGGQMECEIDADRLRPLKQVESSPFALRPPATADILEFTKMAEAKKVSKQRHTAIDSTHDDARLTTADPSTLLTKRQTFGDDDQSTTEHLFKSEDQVMEHQAEIQRMLDDLFSIHADVHCVQKKALSALLKLLRLAPQITADFFHFKAGETILLHIIRSHQLYSVLQCYGFVLLRKMCHLSADSCAVFVQNGAIPAIAVALRAFPSDPIASGSGALSALGQLSRHAVQVMLEQNVVPLLTASLVNHHDINNHTRQVQFYASEGTSHAKSKVPNECFVVLLEVCDHSGAPVAAAIVDPVDDYLTIRTLVHSIAQVLRQVDAIADLSIVMAKYPSHEGILKYSLAATRELAVASMRQSPSTKVRQTARIILEEEPLKRSKPASPASARKKSKTSKASSLTTNLPLPSPSRGATKKEPTTREKLLLQTYGFDPSSNAASNVVATARASKSRQGSSPSRKKPSITKQPDAFLNSTTASTELREPMAELLRPHSSSKLLPLAITDPPAVRPATMATTQPIKRDRLDVLVVPASPLAELKSFATELFEAVNDDPLTPLSRISFADKLHRMIEKAETSLDPVYVAAPARTSPAMPPPAHVKPSQPHHPVDTTTPVNLQNGIFTPLSQKHPLTVGAKVKCRFNGGARYYAGVITRCSRDNQSFDVDYVDGEQECEVPVDWIRLLETPTPTTVSSLPAKFAKGDVVEARYKGKSKFYPGVITRVTDNSQSYDVLYDDGETESNVSHNLIILVRRNERQDKANSPAGWKVGQKVEARYKRRQKYYKGKVARARSNGTYDVEYDDGERETGVDKDMIRALGDMDERPQFEEGDLVQAQYEGNTRFYNGTILRCRLDGSYDIKYDDGDIETFVAAELIRKRTPPPIVPYAVDARIEVVKGARSMPGTITKVSNTTGLVTVLYDNGDKEKVPPDSLRPCAKDESFERHQRIEARPPTSHVYAQGLITNCRFNGTYDIEFESGEVATGVAPLLIRSVPWPPHEAEYYPLWHTGDIVEAKVRGQSKYLPGVVARVHIQGQTTALYDVHFESDAIELRVPEDAIHLLHRAETPVFASGDGVTKNGKFAKVCRCHMDGSYDLKYSNGLKEIRVAKAGLVLAPADAETSGATTDLHGDVVSSWFQEPRKPSQTVAAVPRDTEDQTPHEAVPPVRSGPHAIEIEQSTTENLDRQQAKQATAAARESAKYDEVEVADSVDETAILLTGQVESTLDQATSEPRNRDTLENSTKEVGTASDAIAYESSDEVRQGQRMPDAKETKQDEQFEVSGIDSTKTTEGDITVARQEYNTLYSEKSPVDSGHILNDNCNGSRNTIATSEAKDEVKATDSDSVAGRFENDDGARHIERDAETSATNAEVESKARCADEAKAQTSSGISDDAISSSETLPAIDLNPPEDEALHRLNLKNVDDQRATPNQLATRVEEDPFARALAILSVAGGAVDGIIKAAVQGAVAIAASLQPHLPEEGPSVQDASIEIALAESQPWDCPGTNVVVIPAFEFAEVVSAFPELQLVKSLSASTASLVVHQSIIEGVQRVVSRQDFVPLGGMAPASEDVFEIVQPKESANDTTENDYPNPLSDIVPVIPLLKMPSAYSVSRLLIMPAHTNVAVQVVNDVIQRALEAAASSNSTERQCCPFPPSPASSFRATAPRERRSDVPYFVPPLSHKMIAPPLRASTIRPLTPTTIVSQLTRQFVDQAMTNALVTYASFPNLAIVGPPGTSNTSAPTGQPEIVLESVVAREESSMQAYAELELVEIMPASSHQPESNRSTSQLTDTIDTSPLHAERPPGTSPESITTPDMAGVLQTPQCASLPGSQVDDTIGSDNEDNEISFKVAMTAKSFVLLCLYNGLVQASNQLQESTDGTVHMQDEVHSTHDDDIEVTDGCAIESSNRSTMKCPAVGTKSITLLAEQVAAKSMTEGILLQATKHSAIEPESSPSTKDELLETSLNNEDLKNITIYATQINDDIIPTTATKVVNEIEFDLPHPGLWVKSQHAVCNDQPALVNQDVHLAAPADSSTRNEESNQCTHEATAAVQFIVSSVVDKLVKKSESQDEPLSVDIAPLSRQIHSVANDIGLDGIKSKSIRQDPDTSFPRENISCSTIDQEDDIPSDRRIAAEYTNEFIPSDANCELDKDMSAEPAQTPTDKTTEDEPAQPSPVDDEVEEQKFEATPSVEVHPQELAAPSESVESRATVATDVVAAPVDSAVKEDVVADDVQAYANDADEFADKATPAETPTDKATEDEPAQPSPVDDEGASYGQDEEFDQPEETQATPDTALPTADTPVEEQKFEATPSVEVHPQELAAPSESVESRATVA</sequence>
<feature type="compositionally biased region" description="Low complexity" evidence="1">
    <location>
        <begin position="1476"/>
        <end position="1487"/>
    </location>
</feature>
<feature type="compositionally biased region" description="Basic and acidic residues" evidence="1">
    <location>
        <begin position="1422"/>
        <end position="1431"/>
    </location>
</feature>
<feature type="region of interest" description="Disordered" evidence="1">
    <location>
        <begin position="2238"/>
        <end position="2293"/>
    </location>
</feature>
<dbReference type="SUPFAM" id="SSF63748">
    <property type="entry name" value="Tudor/PWWP/MBT"/>
    <property type="match status" value="2"/>
</dbReference>
<feature type="region of interest" description="Disordered" evidence="1">
    <location>
        <begin position="1"/>
        <end position="50"/>
    </location>
</feature>
<feature type="compositionally biased region" description="Polar residues" evidence="1">
    <location>
        <begin position="1862"/>
        <end position="1881"/>
    </location>
</feature>
<feature type="compositionally biased region" description="Low complexity" evidence="1">
    <location>
        <begin position="32"/>
        <end position="50"/>
    </location>
</feature>
<feature type="domain" description="SGF29 C-terminal" evidence="2">
    <location>
        <begin position="722"/>
        <end position="851"/>
    </location>
</feature>
<dbReference type="EMBL" id="QUSZ01004913">
    <property type="protein sequence ID" value="RHY12099.1"/>
    <property type="molecule type" value="Genomic_DNA"/>
</dbReference>
<dbReference type="Gene3D" id="1.25.10.10">
    <property type="entry name" value="Leucine-rich Repeat Variant"/>
    <property type="match status" value="1"/>
</dbReference>
<feature type="compositionally biased region" description="Low complexity" evidence="1">
    <location>
        <begin position="535"/>
        <end position="546"/>
    </location>
</feature>
<dbReference type="PANTHER" id="PTHR34157">
    <property type="entry name" value="TUZIN"/>
    <property type="match status" value="1"/>
</dbReference>
<protein>
    <recommendedName>
        <fullName evidence="2">SGF29 C-terminal domain-containing protein</fullName>
    </recommendedName>
</protein>
<feature type="non-terminal residue" evidence="3">
    <location>
        <position position="2418"/>
    </location>
</feature>
<feature type="region of interest" description="Disordered" evidence="1">
    <location>
        <begin position="1229"/>
        <end position="1262"/>
    </location>
</feature>
<feature type="compositionally biased region" description="Basic and acidic residues" evidence="1">
    <location>
        <begin position="1349"/>
        <end position="1367"/>
    </location>
</feature>
<feature type="region of interest" description="Disordered" evidence="1">
    <location>
        <begin position="1907"/>
        <end position="1926"/>
    </location>
</feature>
<dbReference type="SUPFAM" id="SSF48371">
    <property type="entry name" value="ARM repeat"/>
    <property type="match status" value="1"/>
</dbReference>
<evidence type="ECO:0000313" key="4">
    <source>
        <dbReference type="Proteomes" id="UP000265427"/>
    </source>
</evidence>
<dbReference type="InterPro" id="IPR011989">
    <property type="entry name" value="ARM-like"/>
</dbReference>
<dbReference type="SMART" id="SM00333">
    <property type="entry name" value="TUDOR"/>
    <property type="match status" value="6"/>
</dbReference>
<reference evidence="3 4" key="1">
    <citation type="submission" date="2018-08" db="EMBL/GenBank/DDBJ databases">
        <title>Aphanomyces genome sequencing and annotation.</title>
        <authorList>
            <person name="Minardi D."/>
            <person name="Oidtmann B."/>
            <person name="Van Der Giezen M."/>
            <person name="Studholme D.J."/>
        </authorList>
    </citation>
    <scope>NUCLEOTIDE SEQUENCE [LARGE SCALE GENOMIC DNA]</scope>
    <source>
        <strain evidence="3 4">Kv</strain>
    </source>
</reference>
<dbReference type="Proteomes" id="UP000265427">
    <property type="component" value="Unassembled WGS sequence"/>
</dbReference>
<dbReference type="InterPro" id="IPR041291">
    <property type="entry name" value="TUDOR_5"/>
</dbReference>
<feature type="compositionally biased region" description="Polar residues" evidence="1">
    <location>
        <begin position="1907"/>
        <end position="1920"/>
    </location>
</feature>
<dbReference type="InterPro" id="IPR010750">
    <property type="entry name" value="SGF29_tudor-like_dom"/>
</dbReference>
<dbReference type="CDD" id="cd04508">
    <property type="entry name" value="Tudor_SF"/>
    <property type="match status" value="5"/>
</dbReference>
<dbReference type="InterPro" id="IPR016024">
    <property type="entry name" value="ARM-type_fold"/>
</dbReference>
<dbReference type="PANTHER" id="PTHR34157:SF2">
    <property type="entry name" value="TUZIN"/>
    <property type="match status" value="1"/>
</dbReference>
<evidence type="ECO:0000259" key="2">
    <source>
        <dbReference type="PROSITE" id="PS51518"/>
    </source>
</evidence>
<feature type="compositionally biased region" description="Acidic residues" evidence="1">
    <location>
        <begin position="2344"/>
        <end position="2369"/>
    </location>
</feature>
<feature type="region of interest" description="Disordered" evidence="1">
    <location>
        <begin position="1314"/>
        <end position="1370"/>
    </location>
</feature>
<feature type="compositionally biased region" description="Basic and acidic residues" evidence="1">
    <location>
        <begin position="1323"/>
        <end position="1333"/>
    </location>
</feature>
<feature type="region of interest" description="Disordered" evidence="1">
    <location>
        <begin position="1730"/>
        <end position="1751"/>
    </location>
</feature>
<comment type="caution">
    <text evidence="3">The sequence shown here is derived from an EMBL/GenBank/DDBJ whole genome shotgun (WGS) entry which is preliminary data.</text>
</comment>
<evidence type="ECO:0000256" key="1">
    <source>
        <dbReference type="SAM" id="MobiDB-lite"/>
    </source>
</evidence>
<feature type="compositionally biased region" description="Acidic residues" evidence="1">
    <location>
        <begin position="2250"/>
        <end position="2265"/>
    </location>
</feature>
<proteinExistence type="predicted"/>
<dbReference type="Pfam" id="PF18359">
    <property type="entry name" value="Tudor_5"/>
    <property type="match status" value="2"/>
</dbReference>
<feature type="compositionally biased region" description="Basic and acidic residues" evidence="1">
    <location>
        <begin position="1461"/>
        <end position="1472"/>
    </location>
</feature>
<dbReference type="SMART" id="SM00743">
    <property type="entry name" value="Agenet"/>
    <property type="match status" value="5"/>
</dbReference>
<dbReference type="PROSITE" id="PS51518">
    <property type="entry name" value="SGF29_C"/>
    <property type="match status" value="1"/>
</dbReference>
<dbReference type="InterPro" id="IPR002999">
    <property type="entry name" value="Tudor"/>
</dbReference>
<evidence type="ECO:0000313" key="3">
    <source>
        <dbReference type="EMBL" id="RHY12099.1"/>
    </source>
</evidence>
<dbReference type="VEuPathDB" id="FungiDB:H257_09572"/>
<feature type="region of interest" description="Disordered" evidence="1">
    <location>
        <begin position="2323"/>
        <end position="2418"/>
    </location>
</feature>
<dbReference type="InterPro" id="IPR014002">
    <property type="entry name" value="Agenet_dom_plant"/>
</dbReference>
<feature type="region of interest" description="Disordered" evidence="1">
    <location>
        <begin position="1861"/>
        <end position="1901"/>
    </location>
</feature>
<organism evidence="3 4">
    <name type="scientific">Aphanomyces astaci</name>
    <name type="common">Crayfish plague agent</name>
    <dbReference type="NCBI Taxonomy" id="112090"/>
    <lineage>
        <taxon>Eukaryota</taxon>
        <taxon>Sar</taxon>
        <taxon>Stramenopiles</taxon>
        <taxon>Oomycota</taxon>
        <taxon>Saprolegniomycetes</taxon>
        <taxon>Saprolegniales</taxon>
        <taxon>Verrucalvaceae</taxon>
        <taxon>Aphanomyces</taxon>
    </lineage>
</organism>
<feature type="region of interest" description="Disordered" evidence="1">
    <location>
        <begin position="535"/>
        <end position="570"/>
    </location>
</feature>
<name>A0A397B1R6_APHAT</name>
<gene>
    <name evidence="3" type="ORF">DYB36_007217</name>
</gene>
<feature type="region of interest" description="Disordered" evidence="1">
    <location>
        <begin position="463"/>
        <end position="518"/>
    </location>
</feature>
<feature type="compositionally biased region" description="Basic and acidic residues" evidence="1">
    <location>
        <begin position="1439"/>
        <end position="1453"/>
    </location>
</feature>
<dbReference type="Gene3D" id="2.30.30.140">
    <property type="match status" value="6"/>
</dbReference>
<feature type="region of interest" description="Disordered" evidence="1">
    <location>
        <begin position="1417"/>
        <end position="1497"/>
    </location>
</feature>